<evidence type="ECO:0000259" key="1">
    <source>
        <dbReference type="SMART" id="SM00849"/>
    </source>
</evidence>
<dbReference type="InterPro" id="IPR036866">
    <property type="entry name" value="RibonucZ/Hydroxyglut_hydro"/>
</dbReference>
<dbReference type="PANTHER" id="PTHR13754:SF13">
    <property type="entry name" value="METALLO-BETA-LACTAMASE SUPERFAMILY PROTEIN (AFU_ORTHOLOGUE AFUA_3G07630)"/>
    <property type="match status" value="1"/>
</dbReference>
<dbReference type="AlphaFoldDB" id="A0A0E3Q2Q7"/>
<name>A0A0E3Q2Q7_9EURY</name>
<dbReference type="Pfam" id="PF00753">
    <property type="entry name" value="Lactamase_B"/>
    <property type="match status" value="1"/>
</dbReference>
<reference evidence="2 3" key="1">
    <citation type="submission" date="2014-07" db="EMBL/GenBank/DDBJ databases">
        <title>Methanogenic archaea and the global carbon cycle.</title>
        <authorList>
            <person name="Henriksen J.R."/>
            <person name="Luke J."/>
            <person name="Reinhart S."/>
            <person name="Benedict M.N."/>
            <person name="Youngblut N.D."/>
            <person name="Metcalf M.E."/>
            <person name="Whitaker R.J."/>
            <person name="Metcalf W.W."/>
        </authorList>
    </citation>
    <scope>NUCLEOTIDE SEQUENCE [LARGE SCALE GENOMIC DNA]</scope>
    <source>
        <strain evidence="2 3">Z-761</strain>
    </source>
</reference>
<protein>
    <submittedName>
        <fullName evidence="2">7,8 dihydropteroate synthase (Methanopterin)</fullName>
    </submittedName>
</protein>
<dbReference type="InterPro" id="IPR041712">
    <property type="entry name" value="DHPS-like_MBL-fold"/>
</dbReference>
<dbReference type="CDD" id="cd07713">
    <property type="entry name" value="DHPS-like_MBL-fold"/>
    <property type="match status" value="1"/>
</dbReference>
<dbReference type="HOGENOM" id="CLU_036012_1_0_2"/>
<organism evidence="2 3">
    <name type="scientific">Methanosarcina vacuolata Z-761</name>
    <dbReference type="NCBI Taxonomy" id="1434123"/>
    <lineage>
        <taxon>Archaea</taxon>
        <taxon>Methanobacteriati</taxon>
        <taxon>Methanobacteriota</taxon>
        <taxon>Stenosarchaea group</taxon>
        <taxon>Methanomicrobia</taxon>
        <taxon>Methanosarcinales</taxon>
        <taxon>Methanosarcinaceae</taxon>
        <taxon>Methanosarcina</taxon>
    </lineage>
</organism>
<dbReference type="STRING" id="1434123.MSVAZ_0198"/>
<dbReference type="EMBL" id="CP009520">
    <property type="protein sequence ID" value="AKB42467.1"/>
    <property type="molecule type" value="Genomic_DNA"/>
</dbReference>
<dbReference type="SMART" id="SM00849">
    <property type="entry name" value="Lactamase_B"/>
    <property type="match status" value="1"/>
</dbReference>
<dbReference type="InterPro" id="IPR052926">
    <property type="entry name" value="Metallo-beta-lactamase_dom"/>
</dbReference>
<sequence length="220" mass="24366">MFRLTVIYDNKAGQGFTESWGFAALIETNREILLFDTGWDGPLLLEHMKRLNIDPAGIGKIILSHQHWDHIGGLPEVLQANPGLEVYVPASFSENLKREIKNRATLIEIKDPVEISRGIRSTGELGDKVKEQALILDTGNGSYVLTGCAHPGLAAILDTANRYGKVKGIIGGLHDSKEFERLRGMELIAAGHCTAHREKIKEIFPAEFVEIEVGLRMDLE</sequence>
<dbReference type="KEGG" id="mvc:MSVAZ_0198"/>
<dbReference type="InterPro" id="IPR001279">
    <property type="entry name" value="Metallo-B-lactamas"/>
</dbReference>
<dbReference type="RefSeq" id="WP_048116925.1">
    <property type="nucleotide sequence ID" value="NZ_CP009520.1"/>
</dbReference>
<dbReference type="PANTHER" id="PTHR13754">
    <property type="entry name" value="METALLO-BETA-LACTAMASE SUPERFAMILY PROTEIN"/>
    <property type="match status" value="1"/>
</dbReference>
<gene>
    <name evidence="2" type="ORF">MSVAZ_0198</name>
</gene>
<evidence type="ECO:0000313" key="2">
    <source>
        <dbReference type="EMBL" id="AKB42467.1"/>
    </source>
</evidence>
<evidence type="ECO:0000313" key="3">
    <source>
        <dbReference type="Proteomes" id="UP000033096"/>
    </source>
</evidence>
<feature type="domain" description="Metallo-beta-lactamase" evidence="1">
    <location>
        <begin position="20"/>
        <end position="192"/>
    </location>
</feature>
<dbReference type="Proteomes" id="UP000033096">
    <property type="component" value="Chromosome"/>
</dbReference>
<proteinExistence type="predicted"/>
<dbReference type="GeneID" id="24808551"/>
<dbReference type="PATRIC" id="fig|1434123.4.peg.188"/>
<accession>A0A0E3Q2Q7</accession>
<keyword evidence="3" id="KW-1185">Reference proteome</keyword>
<dbReference type="SUPFAM" id="SSF56281">
    <property type="entry name" value="Metallo-hydrolase/oxidoreductase"/>
    <property type="match status" value="1"/>
</dbReference>
<dbReference type="Gene3D" id="3.60.15.10">
    <property type="entry name" value="Ribonuclease Z/Hydroxyacylglutathione hydrolase-like"/>
    <property type="match status" value="1"/>
</dbReference>
<dbReference type="GO" id="GO:0016740">
    <property type="term" value="F:transferase activity"/>
    <property type="evidence" value="ECO:0007669"/>
    <property type="project" value="TreeGrafter"/>
</dbReference>